<dbReference type="EMBL" id="JATN01000322">
    <property type="protein sequence ID" value="EUC56416.1"/>
    <property type="molecule type" value="Genomic_DNA"/>
</dbReference>
<gene>
    <name evidence="2" type="ORF">RSOL_177690</name>
</gene>
<feature type="region of interest" description="Disordered" evidence="1">
    <location>
        <begin position="1"/>
        <end position="50"/>
    </location>
</feature>
<name>X8J5A0_9AGAM</name>
<organism evidence="2 3">
    <name type="scientific">Rhizoctonia solani AG-3 Rhs1AP</name>
    <dbReference type="NCBI Taxonomy" id="1086054"/>
    <lineage>
        <taxon>Eukaryota</taxon>
        <taxon>Fungi</taxon>
        <taxon>Dikarya</taxon>
        <taxon>Basidiomycota</taxon>
        <taxon>Agaricomycotina</taxon>
        <taxon>Agaricomycetes</taxon>
        <taxon>Cantharellales</taxon>
        <taxon>Ceratobasidiaceae</taxon>
        <taxon>Rhizoctonia</taxon>
    </lineage>
</organism>
<comment type="caution">
    <text evidence="2">The sequence shown here is derived from an EMBL/GenBank/DDBJ whole genome shotgun (WGS) entry which is preliminary data.</text>
</comment>
<evidence type="ECO:0000256" key="1">
    <source>
        <dbReference type="SAM" id="MobiDB-lite"/>
    </source>
</evidence>
<evidence type="ECO:0000313" key="3">
    <source>
        <dbReference type="Proteomes" id="UP000030108"/>
    </source>
</evidence>
<evidence type="ECO:0000313" key="2">
    <source>
        <dbReference type="EMBL" id="EUC56416.1"/>
    </source>
</evidence>
<protein>
    <submittedName>
        <fullName evidence="2">Uncharacterized protein</fullName>
    </submittedName>
</protein>
<accession>X8J5A0</accession>
<proteinExistence type="predicted"/>
<feature type="non-terminal residue" evidence="2">
    <location>
        <position position="162"/>
    </location>
</feature>
<dbReference type="AlphaFoldDB" id="X8J5A0"/>
<dbReference type="Proteomes" id="UP000030108">
    <property type="component" value="Unassembled WGS sequence"/>
</dbReference>
<reference evidence="3" key="1">
    <citation type="journal article" date="2014" name="Genome Announc.">
        <title>Draft genome sequence of the plant-pathogenic soil fungus Rhizoctonia solani anastomosis group 3 strain Rhs1AP.</title>
        <authorList>
            <person name="Cubeta M.A."/>
            <person name="Thomas E."/>
            <person name="Dean R.A."/>
            <person name="Jabaji S."/>
            <person name="Neate S.M."/>
            <person name="Tavantzis S."/>
            <person name="Toda T."/>
            <person name="Vilgalys R."/>
            <person name="Bharathan N."/>
            <person name="Fedorova-Abrams N."/>
            <person name="Pakala S.B."/>
            <person name="Pakala S.M."/>
            <person name="Zafar N."/>
            <person name="Joardar V."/>
            <person name="Losada L."/>
            <person name="Nierman W.C."/>
        </authorList>
    </citation>
    <scope>NUCLEOTIDE SEQUENCE [LARGE SCALE GENOMIC DNA]</scope>
    <source>
        <strain evidence="3">AG-3</strain>
    </source>
</reference>
<sequence length="162" mass="17536">MGLPLDGPSEDWISNCDPEDSASDISSIKEDNDLPETDEPRPASPGSNKFNHKAWARCTKAEHICELADQGPIGYWLDAEAGFPVGQPCLTHQQTALSFRLALKNLVSVAPLTGMCRTHSCPGNPYSWVLATLQLAPLGGAVWYHLPLHVTGVFLMKKLANG</sequence>